<name>T1FV51_HELRO</name>
<proteinExistence type="predicted"/>
<gene>
    <name evidence="3" type="primary">20212697</name>
    <name evidence="2" type="ORF">HELRODRAFT_193572</name>
</gene>
<feature type="compositionally biased region" description="Low complexity" evidence="1">
    <location>
        <begin position="1"/>
        <end position="32"/>
    </location>
</feature>
<reference evidence="4" key="1">
    <citation type="submission" date="2012-12" db="EMBL/GenBank/DDBJ databases">
        <authorList>
            <person name="Hellsten U."/>
            <person name="Grimwood J."/>
            <person name="Chapman J.A."/>
            <person name="Shapiro H."/>
            <person name="Aerts A."/>
            <person name="Otillar R.P."/>
            <person name="Terry A.Y."/>
            <person name="Boore J.L."/>
            <person name="Simakov O."/>
            <person name="Marletaz F."/>
            <person name="Cho S.-J."/>
            <person name="Edsinger-Gonzales E."/>
            <person name="Havlak P."/>
            <person name="Kuo D.-H."/>
            <person name="Larsson T."/>
            <person name="Lv J."/>
            <person name="Arendt D."/>
            <person name="Savage R."/>
            <person name="Osoegawa K."/>
            <person name="de Jong P."/>
            <person name="Lindberg D.R."/>
            <person name="Seaver E.C."/>
            <person name="Weisblat D.A."/>
            <person name="Putnam N.H."/>
            <person name="Grigoriev I.V."/>
            <person name="Rokhsar D.S."/>
        </authorList>
    </citation>
    <scope>NUCLEOTIDE SEQUENCE</scope>
</reference>
<dbReference type="CTD" id="20212697"/>
<dbReference type="EMBL" id="KB097528">
    <property type="protein sequence ID" value="ESN95387.1"/>
    <property type="molecule type" value="Genomic_DNA"/>
</dbReference>
<dbReference type="GeneID" id="20212697"/>
<evidence type="ECO:0000313" key="3">
    <source>
        <dbReference type="EnsemblMetazoa" id="HelroP193572"/>
    </source>
</evidence>
<organism evidence="3 4">
    <name type="scientific">Helobdella robusta</name>
    <name type="common">Californian leech</name>
    <dbReference type="NCBI Taxonomy" id="6412"/>
    <lineage>
        <taxon>Eukaryota</taxon>
        <taxon>Metazoa</taxon>
        <taxon>Spiralia</taxon>
        <taxon>Lophotrochozoa</taxon>
        <taxon>Annelida</taxon>
        <taxon>Clitellata</taxon>
        <taxon>Hirudinea</taxon>
        <taxon>Rhynchobdellida</taxon>
        <taxon>Glossiphoniidae</taxon>
        <taxon>Helobdella</taxon>
    </lineage>
</organism>
<accession>T1FV51</accession>
<evidence type="ECO:0000256" key="1">
    <source>
        <dbReference type="SAM" id="MobiDB-lite"/>
    </source>
</evidence>
<reference evidence="3" key="3">
    <citation type="submission" date="2015-06" db="UniProtKB">
        <authorList>
            <consortium name="EnsemblMetazoa"/>
        </authorList>
    </citation>
    <scope>IDENTIFICATION</scope>
</reference>
<dbReference type="Gene3D" id="1.25.40.20">
    <property type="entry name" value="Ankyrin repeat-containing domain"/>
    <property type="match status" value="1"/>
</dbReference>
<dbReference type="InParanoid" id="T1FV51"/>
<dbReference type="RefSeq" id="XP_009026543.1">
    <property type="nucleotide sequence ID" value="XM_009028295.1"/>
</dbReference>
<dbReference type="HOGENOM" id="CLU_247968_0_0_1"/>
<dbReference type="Proteomes" id="UP000015101">
    <property type="component" value="Unassembled WGS sequence"/>
</dbReference>
<dbReference type="InterPro" id="IPR036770">
    <property type="entry name" value="Ankyrin_rpt-contain_sf"/>
</dbReference>
<dbReference type="SUPFAM" id="SSF48403">
    <property type="entry name" value="Ankyrin repeat"/>
    <property type="match status" value="1"/>
</dbReference>
<dbReference type="EMBL" id="AMQM01006849">
    <property type="status" value="NOT_ANNOTATED_CDS"/>
    <property type="molecule type" value="Genomic_DNA"/>
</dbReference>
<reference evidence="2 4" key="2">
    <citation type="journal article" date="2013" name="Nature">
        <title>Insights into bilaterian evolution from three spiralian genomes.</title>
        <authorList>
            <person name="Simakov O."/>
            <person name="Marletaz F."/>
            <person name="Cho S.J."/>
            <person name="Edsinger-Gonzales E."/>
            <person name="Havlak P."/>
            <person name="Hellsten U."/>
            <person name="Kuo D.H."/>
            <person name="Larsson T."/>
            <person name="Lv J."/>
            <person name="Arendt D."/>
            <person name="Savage R."/>
            <person name="Osoegawa K."/>
            <person name="de Jong P."/>
            <person name="Grimwood J."/>
            <person name="Chapman J.A."/>
            <person name="Shapiro H."/>
            <person name="Aerts A."/>
            <person name="Otillar R.P."/>
            <person name="Terry A.Y."/>
            <person name="Boore J.L."/>
            <person name="Grigoriev I.V."/>
            <person name="Lindberg D.R."/>
            <person name="Seaver E.C."/>
            <person name="Weisblat D.A."/>
            <person name="Putnam N.H."/>
            <person name="Rokhsar D.S."/>
        </authorList>
    </citation>
    <scope>NUCLEOTIDE SEQUENCE</scope>
</reference>
<feature type="region of interest" description="Disordered" evidence="1">
    <location>
        <begin position="1"/>
        <end position="47"/>
    </location>
</feature>
<evidence type="ECO:0000313" key="4">
    <source>
        <dbReference type="Proteomes" id="UP000015101"/>
    </source>
</evidence>
<evidence type="ECO:0000313" key="2">
    <source>
        <dbReference type="EMBL" id="ESN95387.1"/>
    </source>
</evidence>
<feature type="region of interest" description="Disordered" evidence="1">
    <location>
        <begin position="789"/>
        <end position="817"/>
    </location>
</feature>
<protein>
    <submittedName>
        <fullName evidence="2 3">Uncharacterized protein</fullName>
    </submittedName>
</protein>
<dbReference type="EnsemblMetazoa" id="HelroT193572">
    <property type="protein sequence ID" value="HelroP193572"/>
    <property type="gene ID" value="HelroG193572"/>
</dbReference>
<dbReference type="KEGG" id="hro:HELRODRAFT_193572"/>
<keyword evidence="4" id="KW-1185">Reference proteome</keyword>
<sequence>MSSSSDSEETTSSSDCSDSSSETSEESSGTTSYDKEEDETTATTFISSSKPSVSLSCFHKNRQPIKTSITSRKCISTELLQFFTIKDTIPKLNNADKLQEKNKKIISFNNEIGKTEKSRKNDSEEDNIKKLISLLEELKKSTLLGDSMHQVSKNVEQNCAANNETENIFVDFVTQLVLAHLPKAQLNEFSGANNSLNVYNNTTSFTSGQHNNFIPDLNMIEKVTGTRSPYVSPPANNVENHQNQGSCSQFNNNFGHNVKLYEYMNNINKQSGSMASQKENLENINTGELVKTMLNTSLYSDRSSQSFQIPQRNTLGAAFRKDININRDIIGDVLNTRFSSLQSFNESRPNNDVACSGRNSCRLGVSNENHISSSVNTNDENLSTGVSNANNFSASKSSKNNETFDSKITFLGRRDTNNIFSKLLPEQSCYSGPTKFADNEVTQSMASANFYKLTDDSKTSNFLNNDCWETYNKKLETSKNCSRNILNSCKQHYDTSDVGLTNLINESLAACRLADVETRTQLPMSKQNKDNFFDSDYENSIKKLLVSRCVQTSFNPLNGDRKNEYDACSYGDIRKIKEKKKFLVSTESALENEKCKNSLKIVNCKKDKNELKKSAEDCSENDKKCIFESDLFEIDRLNEGNQKNELKRSKEKSLKNAYKIISKLISLEDDEINEKIHKKKSSENSLEKDDDIIIESVKIKKDNSGSNLENSIDKCCKKDNKIIVVSVVLKNEITKSKNDENDSKNLIKNFHKTEKKIISEYNVLQKNSKTIDSFELQPLNSDFESRLNRQTSAKKTTTSPNQSTVLQEGNDSNNRKTINNKCKNVAKRREYFGFKNYIEIPVDRHWKKRRKTSSRKKISRWNKKYHLSFKRSCNKKCDIKQNTQTHTKSSPISVNIKDEKNVKSSFDQSSSYNNDHVTGEKIMQILDRVSTRERKNNSACSLDPSDLMIHSALTNSLEQNFIKNPHKVKKALFPGEIERKDSIMEKYMEPITGETYSQNYFLRITNSACAKTTGNPRINYTDDGKNGCENLLKFNLKNNVKRDPLIETVFSFESTTNKYKPTNKTSETSVDKSTYFPITKALDKLTQPQVSEANRNGRSLNMTSNSKNRFNSHLSSSVQNIQFDFDNITSTSSSEECHERAFSENSLKNASSFIFQCDRNMLKHRADVQKTQPVKVETTKKKRSFVNLVKKKIRSKGKTTLNAFQYNQAKNKNKSCRNSGGYFYDTKIGLLNSNANCKQICDANDNYINVINNINRVELSNNNSINNNNTNNTINNNNNENTIKYNVNKNDSTDTNGSIEIQQACRPIVPLKQTAHLDEEDPWNGETLLMRAVLNKSHKQVEDLLFAGCTIDRIDYKGRTALTISISLVDVRSTCMLLKHGSIFRNIKALQAAYARCSDVVEFIKLMFIISYCGINLSRNIKWWEETLINVAENCLKNYKNTTAGLMYLEKIKFISHLCHQPPTLLTSCMLTVRGHLLKLNKGRSIVDLISHLPLPKRLISILSLDNIEHCDNITF</sequence>